<dbReference type="Gene3D" id="1.20.1510.10">
    <property type="entry name" value="Cation efflux protein transmembrane domain"/>
    <property type="match status" value="1"/>
</dbReference>
<dbReference type="PANTHER" id="PTHR13414">
    <property type="entry name" value="HUEL-CATION TRANSPORTER"/>
    <property type="match status" value="1"/>
</dbReference>
<evidence type="ECO:0000259" key="8">
    <source>
        <dbReference type="Pfam" id="PF16916"/>
    </source>
</evidence>
<dbReference type="NCBIfam" id="TIGR01297">
    <property type="entry name" value="CDF"/>
    <property type="match status" value="1"/>
</dbReference>
<dbReference type="GO" id="GO:0006829">
    <property type="term" value="P:zinc ion transport"/>
    <property type="evidence" value="ECO:0007669"/>
    <property type="project" value="InterPro"/>
</dbReference>
<dbReference type="InterPro" id="IPR002524">
    <property type="entry name" value="Cation_efflux"/>
</dbReference>
<reference evidence="10" key="1">
    <citation type="submission" date="2020-05" db="EMBL/GenBank/DDBJ databases">
        <authorList>
            <person name="Chiriac C."/>
            <person name="Salcher M."/>
            <person name="Ghai R."/>
            <person name="Kavagutti S V."/>
        </authorList>
    </citation>
    <scope>NUCLEOTIDE SEQUENCE</scope>
</reference>
<feature type="transmembrane region" description="Helical" evidence="6">
    <location>
        <begin position="26"/>
        <end position="47"/>
    </location>
</feature>
<dbReference type="PANTHER" id="PTHR13414:SF9">
    <property type="entry name" value="PROTON-COUPLED ZINC ANTIPORTER SLC30A9, MITOCHONDRIAL"/>
    <property type="match status" value="1"/>
</dbReference>
<dbReference type="AlphaFoldDB" id="A0A6J6SL83"/>
<dbReference type="InterPro" id="IPR036837">
    <property type="entry name" value="Cation_efflux_CTD_sf"/>
</dbReference>
<keyword evidence="5 6" id="KW-0472">Membrane</keyword>
<evidence type="ECO:0000313" key="9">
    <source>
        <dbReference type="EMBL" id="CAB4364617.1"/>
    </source>
</evidence>
<feature type="domain" description="Cation efflux protein transmembrane" evidence="7">
    <location>
        <begin position="27"/>
        <end position="229"/>
    </location>
</feature>
<evidence type="ECO:0000256" key="1">
    <source>
        <dbReference type="ARBA" id="ARBA00004141"/>
    </source>
</evidence>
<feature type="domain" description="Cation efflux protein cytoplasmic" evidence="8">
    <location>
        <begin position="240"/>
        <end position="315"/>
    </location>
</feature>
<keyword evidence="2" id="KW-0813">Transport</keyword>
<feature type="transmembrane region" description="Helical" evidence="6">
    <location>
        <begin position="209"/>
        <end position="228"/>
    </location>
</feature>
<dbReference type="Pfam" id="PF01545">
    <property type="entry name" value="Cation_efflux"/>
    <property type="match status" value="1"/>
</dbReference>
<dbReference type="InterPro" id="IPR027470">
    <property type="entry name" value="Cation_efflux_CTD"/>
</dbReference>
<dbReference type="Gene3D" id="3.30.70.1350">
    <property type="entry name" value="Cation efflux protein, cytoplasmic domain"/>
    <property type="match status" value="1"/>
</dbReference>
<dbReference type="EMBL" id="CAFBIY010000030">
    <property type="protein sequence ID" value="CAB4848795.1"/>
    <property type="molecule type" value="Genomic_DNA"/>
</dbReference>
<evidence type="ECO:0000256" key="5">
    <source>
        <dbReference type="ARBA" id="ARBA00023136"/>
    </source>
</evidence>
<evidence type="ECO:0000256" key="6">
    <source>
        <dbReference type="SAM" id="Phobius"/>
    </source>
</evidence>
<dbReference type="EMBL" id="CAESGF010000016">
    <property type="protein sequence ID" value="CAB4364617.1"/>
    <property type="molecule type" value="Genomic_DNA"/>
</dbReference>
<feature type="transmembrane region" description="Helical" evidence="6">
    <location>
        <begin position="126"/>
        <end position="147"/>
    </location>
</feature>
<dbReference type="InterPro" id="IPR027469">
    <property type="entry name" value="Cation_efflux_TMD_sf"/>
</dbReference>
<evidence type="ECO:0000256" key="2">
    <source>
        <dbReference type="ARBA" id="ARBA00022448"/>
    </source>
</evidence>
<evidence type="ECO:0000256" key="3">
    <source>
        <dbReference type="ARBA" id="ARBA00022692"/>
    </source>
</evidence>
<dbReference type="Pfam" id="PF16916">
    <property type="entry name" value="ZT_dimer"/>
    <property type="match status" value="1"/>
</dbReference>
<dbReference type="EMBL" id="CAEZYF010000018">
    <property type="protein sequence ID" value="CAB4735726.1"/>
    <property type="molecule type" value="Genomic_DNA"/>
</dbReference>
<dbReference type="InterPro" id="IPR040177">
    <property type="entry name" value="SLC30A9"/>
</dbReference>
<feature type="transmembrane region" description="Helical" evidence="6">
    <location>
        <begin position="94"/>
        <end position="114"/>
    </location>
</feature>
<gene>
    <name evidence="10" type="ORF">UFOPK2656_02526</name>
    <name evidence="11" type="ORF">UFOPK3267_00783</name>
    <name evidence="9" type="ORF">UFOPK4189_02375</name>
</gene>
<evidence type="ECO:0000313" key="10">
    <source>
        <dbReference type="EMBL" id="CAB4735726.1"/>
    </source>
</evidence>
<evidence type="ECO:0000259" key="7">
    <source>
        <dbReference type="Pfam" id="PF01545"/>
    </source>
</evidence>
<keyword evidence="4 6" id="KW-1133">Transmembrane helix</keyword>
<proteinExistence type="predicted"/>
<comment type="subcellular location">
    <subcellularLocation>
        <location evidence="1">Membrane</location>
        <topology evidence="1">Multi-pass membrane protein</topology>
    </subcellularLocation>
</comment>
<sequence>MPFWRTGSRSLPLGNLAPVQDGSRKAIIAAFFANLGISVAKFVGFLLTGSAGLLAEAGHSVADTGNQGLLMFGSKRGKRPADSAHPFGYGPERYFWSFIVALVLFSMGGLFALYEGISKVQHPHEVESATIAFVILGIAILLESYSLRTAVKEANHVRNGRTWWNFIRTAKAPELPVVLLEDVGAETGLVFALFGLTMSEVTGNPRWDAVGSIAIGALLVGIAIVLAVEMKGLLIGESASDEDLVAVKVALSTTPRVLGIIHLRTMHLGPDQLLVAAKLEFDHSLTVAQLAQAIDDAEQQLRAAVPIARTIYIEPDIRRQPQE</sequence>
<dbReference type="GO" id="GO:0008324">
    <property type="term" value="F:monoatomic cation transmembrane transporter activity"/>
    <property type="evidence" value="ECO:0007669"/>
    <property type="project" value="InterPro"/>
</dbReference>
<accession>A0A6J6SL83</accession>
<dbReference type="SUPFAM" id="SSF161111">
    <property type="entry name" value="Cation efflux protein transmembrane domain-like"/>
    <property type="match status" value="1"/>
</dbReference>
<keyword evidence="3 6" id="KW-0812">Transmembrane</keyword>
<dbReference type="SUPFAM" id="SSF160240">
    <property type="entry name" value="Cation efflux protein cytoplasmic domain-like"/>
    <property type="match status" value="1"/>
</dbReference>
<protein>
    <submittedName>
        <fullName evidence="10">Unannotated protein</fullName>
    </submittedName>
</protein>
<name>A0A6J6SL83_9ZZZZ</name>
<evidence type="ECO:0000313" key="11">
    <source>
        <dbReference type="EMBL" id="CAB4848795.1"/>
    </source>
</evidence>
<evidence type="ECO:0000256" key="4">
    <source>
        <dbReference type="ARBA" id="ARBA00022989"/>
    </source>
</evidence>
<organism evidence="10">
    <name type="scientific">freshwater metagenome</name>
    <dbReference type="NCBI Taxonomy" id="449393"/>
    <lineage>
        <taxon>unclassified sequences</taxon>
        <taxon>metagenomes</taxon>
        <taxon>ecological metagenomes</taxon>
    </lineage>
</organism>
<dbReference type="InterPro" id="IPR058533">
    <property type="entry name" value="Cation_efflux_TM"/>
</dbReference>
<dbReference type="GO" id="GO:0016020">
    <property type="term" value="C:membrane"/>
    <property type="evidence" value="ECO:0007669"/>
    <property type="project" value="UniProtKB-SubCell"/>
</dbReference>